<evidence type="ECO:0000313" key="2">
    <source>
        <dbReference type="Proteomes" id="UP000076722"/>
    </source>
</evidence>
<protein>
    <submittedName>
        <fullName evidence="1">Uncharacterized protein</fullName>
    </submittedName>
</protein>
<dbReference type="Proteomes" id="UP000076722">
    <property type="component" value="Unassembled WGS sequence"/>
</dbReference>
<evidence type="ECO:0000313" key="1">
    <source>
        <dbReference type="EMBL" id="KZS87297.1"/>
    </source>
</evidence>
<sequence length="95" mass="10381">MPTMYSCPRPSKCGTAACAGSCAACTCASCKNHTHGATVSLVFFPTWRLRVELEVDSAVTNYVRESVHARRRLSPSYISDLCLEYPSSKYVPAQS</sequence>
<gene>
    <name evidence="1" type="ORF">SISNIDRAFT_304741</name>
</gene>
<keyword evidence="2" id="KW-1185">Reference proteome</keyword>
<dbReference type="AlphaFoldDB" id="A0A164N2X9"/>
<reference evidence="1 2" key="1">
    <citation type="journal article" date="2016" name="Mol. Biol. Evol.">
        <title>Comparative Genomics of Early-Diverging Mushroom-Forming Fungi Provides Insights into the Origins of Lignocellulose Decay Capabilities.</title>
        <authorList>
            <person name="Nagy L.G."/>
            <person name="Riley R."/>
            <person name="Tritt A."/>
            <person name="Adam C."/>
            <person name="Daum C."/>
            <person name="Floudas D."/>
            <person name="Sun H."/>
            <person name="Yadav J.S."/>
            <person name="Pangilinan J."/>
            <person name="Larsson K.H."/>
            <person name="Matsuura K."/>
            <person name="Barry K."/>
            <person name="Labutti K."/>
            <person name="Kuo R."/>
            <person name="Ohm R.A."/>
            <person name="Bhattacharya S.S."/>
            <person name="Shirouzu T."/>
            <person name="Yoshinaga Y."/>
            <person name="Martin F.M."/>
            <person name="Grigoriev I.V."/>
            <person name="Hibbett D.S."/>
        </authorList>
    </citation>
    <scope>NUCLEOTIDE SEQUENCE [LARGE SCALE GENOMIC DNA]</scope>
    <source>
        <strain evidence="1 2">HHB9708</strain>
    </source>
</reference>
<accession>A0A164N2X9</accession>
<dbReference type="EMBL" id="KV419452">
    <property type="protein sequence ID" value="KZS87297.1"/>
    <property type="molecule type" value="Genomic_DNA"/>
</dbReference>
<proteinExistence type="predicted"/>
<name>A0A164N2X9_9AGAM</name>
<organism evidence="1 2">
    <name type="scientific">Sistotremastrum niveocremeum HHB9708</name>
    <dbReference type="NCBI Taxonomy" id="1314777"/>
    <lineage>
        <taxon>Eukaryota</taxon>
        <taxon>Fungi</taxon>
        <taxon>Dikarya</taxon>
        <taxon>Basidiomycota</taxon>
        <taxon>Agaricomycotina</taxon>
        <taxon>Agaricomycetes</taxon>
        <taxon>Sistotremastrales</taxon>
        <taxon>Sistotremastraceae</taxon>
        <taxon>Sertulicium</taxon>
        <taxon>Sertulicium niveocremeum</taxon>
    </lineage>
</organism>